<name>W4H5U7_APHAT</name>
<sequence>MSSSSMLASPCWRRRRRCTNTNATMPHTTTAARTEPSVVNKDEFDDGDALKVTMDSGAVDGDAGESCTLVGGAVSNLPFSRGPNGVKVSTGVAGTVLIPIEPPVERPSLGVDPDVGEARTELGVTMGMLFDDEAGGGDVGGSSDGTSVG</sequence>
<evidence type="ECO:0000256" key="1">
    <source>
        <dbReference type="SAM" id="MobiDB-lite"/>
    </source>
</evidence>
<proteinExistence type="predicted"/>
<protein>
    <submittedName>
        <fullName evidence="2">Uncharacterized protein</fullName>
    </submittedName>
</protein>
<accession>W4H5U7</accession>
<dbReference type="EMBL" id="KI913116">
    <property type="protein sequence ID" value="ETV86498.1"/>
    <property type="molecule type" value="Genomic_DNA"/>
</dbReference>
<dbReference type="AlphaFoldDB" id="W4H5U7"/>
<feature type="region of interest" description="Disordered" evidence="1">
    <location>
        <begin position="129"/>
        <end position="149"/>
    </location>
</feature>
<reference evidence="2" key="1">
    <citation type="submission" date="2013-12" db="EMBL/GenBank/DDBJ databases">
        <title>The Genome Sequence of Aphanomyces astaci APO3.</title>
        <authorList>
            <consortium name="The Broad Institute Genomics Platform"/>
            <person name="Russ C."/>
            <person name="Tyler B."/>
            <person name="van West P."/>
            <person name="Dieguez-Uribeondo J."/>
            <person name="Young S.K."/>
            <person name="Zeng Q."/>
            <person name="Gargeya S."/>
            <person name="Fitzgerald M."/>
            <person name="Abouelleil A."/>
            <person name="Alvarado L."/>
            <person name="Chapman S.B."/>
            <person name="Gainer-Dewar J."/>
            <person name="Goldberg J."/>
            <person name="Griggs A."/>
            <person name="Gujja S."/>
            <person name="Hansen M."/>
            <person name="Howarth C."/>
            <person name="Imamovic A."/>
            <person name="Ireland A."/>
            <person name="Larimer J."/>
            <person name="McCowan C."/>
            <person name="Murphy C."/>
            <person name="Pearson M."/>
            <person name="Poon T.W."/>
            <person name="Priest M."/>
            <person name="Roberts A."/>
            <person name="Saif S."/>
            <person name="Shea T."/>
            <person name="Sykes S."/>
            <person name="Wortman J."/>
            <person name="Nusbaum C."/>
            <person name="Birren B."/>
        </authorList>
    </citation>
    <scope>NUCLEOTIDE SEQUENCE [LARGE SCALE GENOMIC DNA]</scope>
    <source>
        <strain evidence="2">APO3</strain>
    </source>
</reference>
<evidence type="ECO:0000313" key="2">
    <source>
        <dbReference type="EMBL" id="ETV86498.1"/>
    </source>
</evidence>
<gene>
    <name evidence="2" type="ORF">H257_01678</name>
</gene>
<organism evidence="2">
    <name type="scientific">Aphanomyces astaci</name>
    <name type="common">Crayfish plague agent</name>
    <dbReference type="NCBI Taxonomy" id="112090"/>
    <lineage>
        <taxon>Eukaryota</taxon>
        <taxon>Sar</taxon>
        <taxon>Stramenopiles</taxon>
        <taxon>Oomycota</taxon>
        <taxon>Saprolegniomycetes</taxon>
        <taxon>Saprolegniales</taxon>
        <taxon>Verrucalvaceae</taxon>
        <taxon>Aphanomyces</taxon>
    </lineage>
</organism>
<dbReference type="RefSeq" id="XP_009823297.1">
    <property type="nucleotide sequence ID" value="XM_009824995.1"/>
</dbReference>
<dbReference type="VEuPathDB" id="FungiDB:H257_01678"/>
<feature type="compositionally biased region" description="Gly residues" evidence="1">
    <location>
        <begin position="136"/>
        <end position="149"/>
    </location>
</feature>
<dbReference type="GeneID" id="20803674"/>